<dbReference type="RefSeq" id="WP_207687991.1">
    <property type="nucleotide sequence ID" value="NZ_CP061799.1"/>
</dbReference>
<evidence type="ECO:0000259" key="1">
    <source>
        <dbReference type="Pfam" id="PF05168"/>
    </source>
</evidence>
<protein>
    <submittedName>
        <fullName evidence="2">HEPN domain-containing protein</fullName>
    </submittedName>
</protein>
<dbReference type="KEGG" id="dli:dnl_43830"/>
<dbReference type="Pfam" id="PF05168">
    <property type="entry name" value="HEPN"/>
    <property type="match status" value="1"/>
</dbReference>
<evidence type="ECO:0000313" key="3">
    <source>
        <dbReference type="Proteomes" id="UP000663720"/>
    </source>
</evidence>
<dbReference type="Proteomes" id="UP000663720">
    <property type="component" value="Chromosome"/>
</dbReference>
<organism evidence="2 3">
    <name type="scientific">Desulfonema limicola</name>
    <dbReference type="NCBI Taxonomy" id="45656"/>
    <lineage>
        <taxon>Bacteria</taxon>
        <taxon>Pseudomonadati</taxon>
        <taxon>Thermodesulfobacteriota</taxon>
        <taxon>Desulfobacteria</taxon>
        <taxon>Desulfobacterales</taxon>
        <taxon>Desulfococcaceae</taxon>
        <taxon>Desulfonema</taxon>
    </lineage>
</organism>
<sequence>MKTEFLAKAGENLTAAQVCFDNGLYNACANRAYYAALHAAIAALAFHGIKRDKIDHGQVQADFSGELIKRRKIYPAKFKSYLPDLQFVRNQADYSSENVSRKRAGRRLFMLKEFTGFIEKEILK</sequence>
<dbReference type="Gene3D" id="1.20.120.330">
    <property type="entry name" value="Nucleotidyltransferases domain 2"/>
    <property type="match status" value="1"/>
</dbReference>
<gene>
    <name evidence="2" type="ORF">dnl_43830</name>
</gene>
<dbReference type="EMBL" id="CP061799">
    <property type="protein sequence ID" value="QTA82022.1"/>
    <property type="molecule type" value="Genomic_DNA"/>
</dbReference>
<name>A0A975BB19_9BACT</name>
<proteinExistence type="predicted"/>
<dbReference type="AlphaFoldDB" id="A0A975BB19"/>
<reference evidence="2" key="1">
    <citation type="journal article" date="2021" name="Microb. Physiol.">
        <title>Proteogenomic Insights into the Physiology of Marine, Sulfate-Reducing, Filamentous Desulfonema limicola and Desulfonema magnum.</title>
        <authorList>
            <person name="Schnaars V."/>
            <person name="Wohlbrand L."/>
            <person name="Scheve S."/>
            <person name="Hinrichs C."/>
            <person name="Reinhardt R."/>
            <person name="Rabus R."/>
        </authorList>
    </citation>
    <scope>NUCLEOTIDE SEQUENCE</scope>
    <source>
        <strain evidence="2">5ac10</strain>
    </source>
</reference>
<dbReference type="InterPro" id="IPR007842">
    <property type="entry name" value="HEPN_dom"/>
</dbReference>
<feature type="domain" description="HEPN" evidence="1">
    <location>
        <begin position="5"/>
        <end position="119"/>
    </location>
</feature>
<accession>A0A975BB19</accession>
<evidence type="ECO:0000313" key="2">
    <source>
        <dbReference type="EMBL" id="QTA82022.1"/>
    </source>
</evidence>
<keyword evidence="3" id="KW-1185">Reference proteome</keyword>